<dbReference type="InterPro" id="IPR000326">
    <property type="entry name" value="PAP2/HPO"/>
</dbReference>
<feature type="transmembrane region" description="Helical" evidence="2">
    <location>
        <begin position="212"/>
        <end position="231"/>
    </location>
</feature>
<feature type="transmembrane region" description="Helical" evidence="2">
    <location>
        <begin position="87"/>
        <end position="111"/>
    </location>
</feature>
<organism evidence="4 5">
    <name type="scientific">Geodermatophilus telluris</name>
    <dbReference type="NCBI Taxonomy" id="1190417"/>
    <lineage>
        <taxon>Bacteria</taxon>
        <taxon>Bacillati</taxon>
        <taxon>Actinomycetota</taxon>
        <taxon>Actinomycetes</taxon>
        <taxon>Geodermatophilales</taxon>
        <taxon>Geodermatophilaceae</taxon>
        <taxon>Geodermatophilus</taxon>
    </lineage>
</organism>
<dbReference type="PROSITE" id="PS00108">
    <property type="entry name" value="PROTEIN_KINASE_ST"/>
    <property type="match status" value="1"/>
</dbReference>
<dbReference type="SUPFAM" id="SSF56112">
    <property type="entry name" value="Protein kinase-like (PK-like)"/>
    <property type="match status" value="1"/>
</dbReference>
<proteinExistence type="predicted"/>
<keyword evidence="2" id="KW-1133">Transmembrane helix</keyword>
<sequence length="560" mass="61194">MPAAPRPDLPPIRRVHRRRRPSGEPPPLPRHLSASGRWWVALSGVVVLSGAVVVLTGSVALVDLADTRVLQALAATRSPGLSRVAEVTGVLATGRAIHLLWLVNLLVLAVFRRWRHLFVWMGVGLLVIQTAATAAATLQRPRPYEVAVLGPWSGFSMPSVPMAALAAFAVSTLYSLVPAGRRRNAGKWVVCGLLLVTAASRLYLAQDHPTDVLAGVVLGVTLPLAAFRLLTPNEVYPVVYRRGSPAHLDVSGARGEAITRALQDQLGLVATAVKPFGLAGSGGSTPLKITVKAGDAAEEEESCVFGKLYAATHVRSDRWFKLGRTLLYGRLEDEKPYHSVRRLVQYEDYVLRLLSDAGLPVPHPLGIVEITPEREYLLVAEFLTGAREIGDPEVVVDDAVIDQGLAVVRRLWEIGVAHRDVKPANVMVRDGTLYLIDSAFAEVRPSPWREAVDLANMMLVLGLRTDAARVYARARLWFSDEEIAEAFAATRGLTMPSQLRRMLRAQGRDLHAEFLRLLPYRLPPVRIQRWTWRRAGLSLVTAVVLLLIVAVGVDLLGSPL</sequence>
<dbReference type="SUPFAM" id="SSF48317">
    <property type="entry name" value="Acid phosphatase/Vanadium-dependent haloperoxidase"/>
    <property type="match status" value="1"/>
</dbReference>
<dbReference type="GO" id="GO:0005524">
    <property type="term" value="F:ATP binding"/>
    <property type="evidence" value="ECO:0007669"/>
    <property type="project" value="InterPro"/>
</dbReference>
<feature type="region of interest" description="Disordered" evidence="1">
    <location>
        <begin position="1"/>
        <end position="30"/>
    </location>
</feature>
<dbReference type="InterPro" id="IPR000719">
    <property type="entry name" value="Prot_kinase_dom"/>
</dbReference>
<evidence type="ECO:0000256" key="1">
    <source>
        <dbReference type="SAM" id="MobiDB-lite"/>
    </source>
</evidence>
<feature type="compositionally biased region" description="Pro residues" evidence="1">
    <location>
        <begin position="1"/>
        <end position="10"/>
    </location>
</feature>
<dbReference type="AlphaFoldDB" id="A0A1G6J9U5"/>
<feature type="domain" description="Protein kinase" evidence="3">
    <location>
        <begin position="273"/>
        <end position="560"/>
    </location>
</feature>
<dbReference type="Proteomes" id="UP000199416">
    <property type="component" value="Unassembled WGS sequence"/>
</dbReference>
<reference evidence="5" key="1">
    <citation type="submission" date="2016-10" db="EMBL/GenBank/DDBJ databases">
        <authorList>
            <person name="Varghese N."/>
            <person name="Submissions S."/>
        </authorList>
    </citation>
    <scope>NUCLEOTIDE SEQUENCE [LARGE SCALE GENOMIC DNA]</scope>
    <source>
        <strain evidence="5">DSM 45421</strain>
    </source>
</reference>
<dbReference type="InterPro" id="IPR036938">
    <property type="entry name" value="PAP2/HPO_sf"/>
</dbReference>
<name>A0A1G6J9U5_9ACTN</name>
<keyword evidence="2" id="KW-0812">Transmembrane</keyword>
<feature type="transmembrane region" description="Helical" evidence="2">
    <location>
        <begin position="38"/>
        <end position="62"/>
    </location>
</feature>
<dbReference type="Pfam" id="PF01569">
    <property type="entry name" value="PAP2"/>
    <property type="match status" value="1"/>
</dbReference>
<feature type="transmembrane region" description="Helical" evidence="2">
    <location>
        <begin position="118"/>
        <end position="138"/>
    </location>
</feature>
<dbReference type="Gene3D" id="1.20.144.10">
    <property type="entry name" value="Phosphatidic acid phosphatase type 2/haloperoxidase"/>
    <property type="match status" value="1"/>
</dbReference>
<dbReference type="Gene3D" id="1.10.510.10">
    <property type="entry name" value="Transferase(Phosphotransferase) domain 1"/>
    <property type="match status" value="1"/>
</dbReference>
<feature type="transmembrane region" description="Helical" evidence="2">
    <location>
        <begin position="188"/>
        <end position="206"/>
    </location>
</feature>
<keyword evidence="5" id="KW-1185">Reference proteome</keyword>
<evidence type="ECO:0000256" key="2">
    <source>
        <dbReference type="SAM" id="Phobius"/>
    </source>
</evidence>
<feature type="transmembrane region" description="Helical" evidence="2">
    <location>
        <begin position="536"/>
        <end position="557"/>
    </location>
</feature>
<dbReference type="PROSITE" id="PS50011">
    <property type="entry name" value="PROTEIN_KINASE_DOM"/>
    <property type="match status" value="1"/>
</dbReference>
<accession>A0A1G6J9U5</accession>
<protein>
    <submittedName>
        <fullName evidence="4">PAP2 superfamily protein</fullName>
    </submittedName>
</protein>
<dbReference type="InterPro" id="IPR011009">
    <property type="entry name" value="Kinase-like_dom_sf"/>
</dbReference>
<evidence type="ECO:0000259" key="3">
    <source>
        <dbReference type="PROSITE" id="PS50011"/>
    </source>
</evidence>
<dbReference type="InterPro" id="IPR008271">
    <property type="entry name" value="Ser/Thr_kinase_AS"/>
</dbReference>
<feature type="transmembrane region" description="Helical" evidence="2">
    <location>
        <begin position="158"/>
        <end position="176"/>
    </location>
</feature>
<dbReference type="STRING" id="1190417.SAMN05660690_0730"/>
<dbReference type="GO" id="GO:0004672">
    <property type="term" value="F:protein kinase activity"/>
    <property type="evidence" value="ECO:0007669"/>
    <property type="project" value="InterPro"/>
</dbReference>
<keyword evidence="2" id="KW-0472">Membrane</keyword>
<gene>
    <name evidence="4" type="ORF">SAMN05660690_0730</name>
</gene>
<dbReference type="EMBL" id="FMZF01000001">
    <property type="protein sequence ID" value="SDC15554.1"/>
    <property type="molecule type" value="Genomic_DNA"/>
</dbReference>
<evidence type="ECO:0000313" key="5">
    <source>
        <dbReference type="Proteomes" id="UP000199416"/>
    </source>
</evidence>
<evidence type="ECO:0000313" key="4">
    <source>
        <dbReference type="EMBL" id="SDC15554.1"/>
    </source>
</evidence>